<proteinExistence type="inferred from homology"/>
<feature type="transmembrane region" description="Helical" evidence="2">
    <location>
        <begin position="212"/>
        <end position="232"/>
    </location>
</feature>
<dbReference type="PANTHER" id="PTHR31087">
    <property type="match status" value="1"/>
</dbReference>
<keyword evidence="2" id="KW-0472">Membrane</keyword>
<evidence type="ECO:0000256" key="1">
    <source>
        <dbReference type="ARBA" id="ARBA00005437"/>
    </source>
</evidence>
<dbReference type="AlphaFoldDB" id="A0AAN7LQE7"/>
<dbReference type="Pfam" id="PF04525">
    <property type="entry name" value="LOR"/>
    <property type="match status" value="1"/>
</dbReference>
<evidence type="ECO:0000313" key="4">
    <source>
        <dbReference type="Proteomes" id="UP001346149"/>
    </source>
</evidence>
<dbReference type="EMBL" id="JAXQNO010000008">
    <property type="protein sequence ID" value="KAK4793288.1"/>
    <property type="molecule type" value="Genomic_DNA"/>
</dbReference>
<dbReference type="Gene3D" id="2.40.160.200">
    <property type="entry name" value="LURP1-related"/>
    <property type="match status" value="1"/>
</dbReference>
<comment type="caution">
    <text evidence="3">The sequence shown here is derived from an EMBL/GenBank/DDBJ whole genome shotgun (WGS) entry which is preliminary data.</text>
</comment>
<protein>
    <submittedName>
        <fullName evidence="3">Uncharacterized protein</fullName>
    </submittedName>
</protein>
<dbReference type="SUPFAM" id="SSF54518">
    <property type="entry name" value="Tubby C-terminal domain-like"/>
    <property type="match status" value="1"/>
</dbReference>
<dbReference type="InterPro" id="IPR025659">
    <property type="entry name" value="Tubby-like_C"/>
</dbReference>
<sequence length="234" mass="26266">MVVLRTPAAVVELTSELQPWRIADSSQFFLLSYAHLLPISVDLASSMNHLASAYPAIPIDLFCSKKHHGLGRGELGFADSSDNIAFRTKGQSSRSSSKSHYCKNTLLLDRAGNPLFSINLDHTKTWKVFKLDDGQEKQLMFTAQKTRHTLTRTEFDVFLSAEISDGSSASFKMKGFPFQRSCTIYSEDSIVAQTSLMYKLHQIYVKRCKFRLTIYPGSIDHALFVALVIIFLDG</sequence>
<keyword evidence="2" id="KW-1133">Transmembrane helix</keyword>
<dbReference type="PANTHER" id="PTHR31087:SF85">
    <property type="entry name" value="PROTEIN LURP-ONE-RELATED 7"/>
    <property type="match status" value="1"/>
</dbReference>
<name>A0AAN7LQE7_TRANT</name>
<organism evidence="3 4">
    <name type="scientific">Trapa natans</name>
    <name type="common">Water chestnut</name>
    <dbReference type="NCBI Taxonomy" id="22666"/>
    <lineage>
        <taxon>Eukaryota</taxon>
        <taxon>Viridiplantae</taxon>
        <taxon>Streptophyta</taxon>
        <taxon>Embryophyta</taxon>
        <taxon>Tracheophyta</taxon>
        <taxon>Spermatophyta</taxon>
        <taxon>Magnoliopsida</taxon>
        <taxon>eudicotyledons</taxon>
        <taxon>Gunneridae</taxon>
        <taxon>Pentapetalae</taxon>
        <taxon>rosids</taxon>
        <taxon>malvids</taxon>
        <taxon>Myrtales</taxon>
        <taxon>Lythraceae</taxon>
        <taxon>Trapa</taxon>
    </lineage>
</organism>
<comment type="similarity">
    <text evidence="1">Belongs to the LOR family.</text>
</comment>
<evidence type="ECO:0000313" key="3">
    <source>
        <dbReference type="EMBL" id="KAK4793288.1"/>
    </source>
</evidence>
<dbReference type="InterPro" id="IPR038595">
    <property type="entry name" value="LOR_sf"/>
</dbReference>
<dbReference type="Proteomes" id="UP001346149">
    <property type="component" value="Unassembled WGS sequence"/>
</dbReference>
<dbReference type="InterPro" id="IPR007612">
    <property type="entry name" value="LOR"/>
</dbReference>
<evidence type="ECO:0000256" key="2">
    <source>
        <dbReference type="SAM" id="Phobius"/>
    </source>
</evidence>
<accession>A0AAN7LQE7</accession>
<reference evidence="3 4" key="1">
    <citation type="journal article" date="2023" name="Hortic Res">
        <title>Pangenome of water caltrop reveals structural variations and asymmetric subgenome divergence after allopolyploidization.</title>
        <authorList>
            <person name="Zhang X."/>
            <person name="Chen Y."/>
            <person name="Wang L."/>
            <person name="Yuan Y."/>
            <person name="Fang M."/>
            <person name="Shi L."/>
            <person name="Lu R."/>
            <person name="Comes H.P."/>
            <person name="Ma Y."/>
            <person name="Chen Y."/>
            <person name="Huang G."/>
            <person name="Zhou Y."/>
            <person name="Zheng Z."/>
            <person name="Qiu Y."/>
        </authorList>
    </citation>
    <scope>NUCLEOTIDE SEQUENCE [LARGE SCALE GENOMIC DNA]</scope>
    <source>
        <strain evidence="3">F231</strain>
    </source>
</reference>
<keyword evidence="2" id="KW-0812">Transmembrane</keyword>
<keyword evidence="4" id="KW-1185">Reference proteome</keyword>
<gene>
    <name evidence="3" type="ORF">SAY86_023723</name>
</gene>